<accession>A0A076LAY0</accession>
<evidence type="ECO:0000313" key="6">
    <source>
        <dbReference type="EMBL" id="AIJ03558.1"/>
    </source>
</evidence>
<organism evidence="6 7">
    <name type="scientific">Coccinia mosaic Tamil Nadu virus</name>
    <dbReference type="NCBI Taxonomy" id="1532882"/>
    <lineage>
        <taxon>Viruses</taxon>
        <taxon>Monodnaviria</taxon>
        <taxon>Shotokuvirae</taxon>
        <taxon>Cressdnaviricota</taxon>
        <taxon>Repensiviricetes</taxon>
        <taxon>Geplafuvirales</taxon>
        <taxon>Geminiviridae</taxon>
        <taxon>Begomovirus</taxon>
        <taxon>Begomovirus cocciniae</taxon>
    </lineage>
</organism>
<comment type="similarity">
    <text evidence="1 5">Belongs to the geminiviridae replication enhancer protein family.</text>
</comment>
<evidence type="ECO:0000313" key="7">
    <source>
        <dbReference type="Proteomes" id="UP000203311"/>
    </source>
</evidence>
<dbReference type="OrthoDB" id="13855at10239"/>
<evidence type="ECO:0000256" key="4">
    <source>
        <dbReference type="ARBA" id="ARBA00025955"/>
    </source>
</evidence>
<dbReference type="EMBL" id="KM244719">
    <property type="protein sequence ID" value="AIJ03558.1"/>
    <property type="molecule type" value="Genomic_DNA"/>
</dbReference>
<dbReference type="InterPro" id="IPR000657">
    <property type="entry name" value="Gemini_AL3"/>
</dbReference>
<comment type="function">
    <text evidence="3">Increases viral DNA accumulation. Enhances infectivity and symptom expression.</text>
</comment>
<reference evidence="6 7" key="1">
    <citation type="submission" date="2014-07" db="EMBL/GenBank/DDBJ databases">
        <authorList>
            <person name="Nagendran K."/>
            <person name="Mohankumar S."/>
            <person name="Sathya V.K."/>
            <person name="Malathi V.G."/>
            <person name="Naidu R.A."/>
            <person name="Karthikeyan G."/>
        </authorList>
    </citation>
    <scope>NUCLEOTIDE SEQUENCE [LARGE SCALE GENOMIC DNA]</scope>
    <source>
        <strain evidence="6">TN TDV Coc 1</strain>
    </source>
</reference>
<evidence type="ECO:0000256" key="3">
    <source>
        <dbReference type="ARBA" id="ARBA00025603"/>
    </source>
</evidence>
<dbReference type="PRINTS" id="PR00231">
    <property type="entry name" value="GEMCOATAL3"/>
</dbReference>
<evidence type="ECO:0000256" key="2">
    <source>
        <dbReference type="ARBA" id="ARBA00022581"/>
    </source>
</evidence>
<dbReference type="GeneID" id="20304629"/>
<keyword evidence="7" id="KW-1185">Reference proteome</keyword>
<proteinExistence type="inferred from homology"/>
<dbReference type="GO" id="GO:0016032">
    <property type="term" value="P:viral process"/>
    <property type="evidence" value="ECO:0007669"/>
    <property type="project" value="InterPro"/>
</dbReference>
<dbReference type="Proteomes" id="UP000203311">
    <property type="component" value="Genome"/>
</dbReference>
<evidence type="ECO:0000256" key="1">
    <source>
        <dbReference type="ARBA" id="ARBA00009424"/>
    </source>
</evidence>
<protein>
    <recommendedName>
        <fullName evidence="5">Replication enhancer</fullName>
        <shortName evidence="5">REn</shortName>
    </recommendedName>
</protein>
<dbReference type="KEGG" id="vg:20304629"/>
<evidence type="ECO:0000256" key="5">
    <source>
        <dbReference type="RuleBase" id="RU363029"/>
    </source>
</evidence>
<keyword evidence="2 5" id="KW-0945">Host-virus interaction</keyword>
<name>A0A076LAY0_9GEMI</name>
<gene>
    <name evidence="6" type="primary">AC3</name>
</gene>
<dbReference type="Pfam" id="PF01407">
    <property type="entry name" value="Gemini_AL3"/>
    <property type="match status" value="1"/>
</dbReference>
<dbReference type="RefSeq" id="YP_009056856.1">
    <property type="nucleotide sequence ID" value="NC_024810.1"/>
</dbReference>
<comment type="subunit">
    <text evidence="4 5">Homooligomer. Interacts with the replication-associated protein (REP). Interacts with host proliferating cell nuclear antigen (PCNA). Interacts with host retinoblastoma-related protein 1 (RBR1), and may thereby deregulate the host cell cycle. Oligomerization and interaction with PCNA are necessary for optimal replication enhancement.</text>
</comment>
<sequence>MDSRTGEYITADQAESGAFIWTVPNPLYFRITDHAVRPFLTHHDVIKLEIRFNHNIRRELQIHKCFLTYQIWTVLQPPTGLFLKVFKTQVLKYLNNLALSV</sequence>